<dbReference type="SMART" id="SM01342">
    <property type="entry name" value="TAN"/>
    <property type="match status" value="1"/>
</dbReference>
<evidence type="ECO:0000256" key="14">
    <source>
        <dbReference type="ARBA" id="ARBA00047899"/>
    </source>
</evidence>
<feature type="compositionally biased region" description="Basic residues" evidence="17">
    <location>
        <begin position="1724"/>
        <end position="1734"/>
    </location>
</feature>
<dbReference type="InterPro" id="IPR016024">
    <property type="entry name" value="ARM-type_fold"/>
</dbReference>
<evidence type="ECO:0000256" key="8">
    <source>
        <dbReference type="ARBA" id="ARBA00022741"/>
    </source>
</evidence>
<dbReference type="Pfam" id="PF00454">
    <property type="entry name" value="PI3_PI4_kinase"/>
    <property type="match status" value="1"/>
</dbReference>
<dbReference type="PROSITE" id="PS50290">
    <property type="entry name" value="PI3_4_KINASE_3"/>
    <property type="match status" value="1"/>
</dbReference>
<keyword evidence="10 16" id="KW-0418">Kinase</keyword>
<dbReference type="Gene3D" id="1.10.1070.11">
    <property type="entry name" value="Phosphatidylinositol 3-/4-kinase, catalytic domain"/>
    <property type="match status" value="1"/>
</dbReference>
<evidence type="ECO:0000256" key="16">
    <source>
        <dbReference type="RuleBase" id="RU365027"/>
    </source>
</evidence>
<dbReference type="GO" id="GO:0006281">
    <property type="term" value="P:DNA repair"/>
    <property type="evidence" value="ECO:0007669"/>
    <property type="project" value="InterPro"/>
</dbReference>
<evidence type="ECO:0000256" key="15">
    <source>
        <dbReference type="ARBA" id="ARBA00048679"/>
    </source>
</evidence>
<dbReference type="OrthoDB" id="381190at2759"/>
<evidence type="ECO:0000256" key="10">
    <source>
        <dbReference type="ARBA" id="ARBA00022777"/>
    </source>
</evidence>
<evidence type="ECO:0000256" key="17">
    <source>
        <dbReference type="SAM" id="MobiDB-lite"/>
    </source>
</evidence>
<dbReference type="GO" id="GO:0004674">
    <property type="term" value="F:protein serine/threonine kinase activity"/>
    <property type="evidence" value="ECO:0007669"/>
    <property type="project" value="UniProtKB-KW"/>
</dbReference>
<keyword evidence="16" id="KW-0158">Chromosome</keyword>
<dbReference type="Pfam" id="PF11640">
    <property type="entry name" value="TAN"/>
    <property type="match status" value="1"/>
</dbReference>
<dbReference type="SUPFAM" id="SSF48371">
    <property type="entry name" value="ARM repeat"/>
    <property type="match status" value="1"/>
</dbReference>
<evidence type="ECO:0000313" key="21">
    <source>
        <dbReference type="EMBL" id="TFK39785.1"/>
    </source>
</evidence>
<dbReference type="SMART" id="SM01343">
    <property type="entry name" value="FATC"/>
    <property type="match status" value="1"/>
</dbReference>
<comment type="catalytic activity">
    <reaction evidence="14 16">
        <text>L-threonyl-[protein] + ATP = O-phospho-L-threonyl-[protein] + ADP + H(+)</text>
        <dbReference type="Rhea" id="RHEA:46608"/>
        <dbReference type="Rhea" id="RHEA-COMP:11060"/>
        <dbReference type="Rhea" id="RHEA-COMP:11605"/>
        <dbReference type="ChEBI" id="CHEBI:15378"/>
        <dbReference type="ChEBI" id="CHEBI:30013"/>
        <dbReference type="ChEBI" id="CHEBI:30616"/>
        <dbReference type="ChEBI" id="CHEBI:61977"/>
        <dbReference type="ChEBI" id="CHEBI:456216"/>
        <dbReference type="EC" id="2.7.11.1"/>
    </reaction>
</comment>
<protein>
    <recommendedName>
        <fullName evidence="5 16">Serine/threonine-protein kinase Tel1</fullName>
        <ecNumber evidence="4 16">2.7.11.1</ecNumber>
    </recommendedName>
</protein>
<evidence type="ECO:0000256" key="4">
    <source>
        <dbReference type="ARBA" id="ARBA00012513"/>
    </source>
</evidence>
<dbReference type="InterPro" id="IPR011009">
    <property type="entry name" value="Kinase-like_dom_sf"/>
</dbReference>
<keyword evidence="9 16" id="KW-0227">DNA damage</keyword>
<gene>
    <name evidence="21" type="ORF">BDQ12DRAFT_704732</name>
</gene>
<comment type="catalytic activity">
    <reaction evidence="15">
        <text>L-seryl-[protein] + ATP = O-phospho-L-seryl-[protein] + ADP + H(+)</text>
        <dbReference type="Rhea" id="RHEA:17989"/>
        <dbReference type="Rhea" id="RHEA-COMP:9863"/>
        <dbReference type="Rhea" id="RHEA-COMP:11604"/>
        <dbReference type="ChEBI" id="CHEBI:15378"/>
        <dbReference type="ChEBI" id="CHEBI:29999"/>
        <dbReference type="ChEBI" id="CHEBI:30616"/>
        <dbReference type="ChEBI" id="CHEBI:83421"/>
        <dbReference type="ChEBI" id="CHEBI:456216"/>
        <dbReference type="EC" id="2.7.11.1"/>
    </reaction>
</comment>
<evidence type="ECO:0000256" key="3">
    <source>
        <dbReference type="ARBA" id="ARBA00011370"/>
    </source>
</evidence>
<evidence type="ECO:0000256" key="13">
    <source>
        <dbReference type="ARBA" id="ARBA00025079"/>
    </source>
</evidence>
<dbReference type="PANTHER" id="PTHR37079:SF4">
    <property type="entry name" value="SERINE_THREONINE-PROTEIN KINASE ATM"/>
    <property type="match status" value="1"/>
</dbReference>
<evidence type="ECO:0000256" key="9">
    <source>
        <dbReference type="ARBA" id="ARBA00022763"/>
    </source>
</evidence>
<keyword evidence="11 16" id="KW-0067">ATP-binding</keyword>
<name>A0A5C3M578_9AGAR</name>
<reference evidence="21 22" key="1">
    <citation type="journal article" date="2019" name="Nat. Ecol. Evol.">
        <title>Megaphylogeny resolves global patterns of mushroom evolution.</title>
        <authorList>
            <person name="Varga T."/>
            <person name="Krizsan K."/>
            <person name="Foldi C."/>
            <person name="Dima B."/>
            <person name="Sanchez-Garcia M."/>
            <person name="Sanchez-Ramirez S."/>
            <person name="Szollosi G.J."/>
            <person name="Szarkandi J.G."/>
            <person name="Papp V."/>
            <person name="Albert L."/>
            <person name="Andreopoulos W."/>
            <person name="Angelini C."/>
            <person name="Antonin V."/>
            <person name="Barry K.W."/>
            <person name="Bougher N.L."/>
            <person name="Buchanan P."/>
            <person name="Buyck B."/>
            <person name="Bense V."/>
            <person name="Catcheside P."/>
            <person name="Chovatia M."/>
            <person name="Cooper J."/>
            <person name="Damon W."/>
            <person name="Desjardin D."/>
            <person name="Finy P."/>
            <person name="Geml J."/>
            <person name="Haridas S."/>
            <person name="Hughes K."/>
            <person name="Justo A."/>
            <person name="Karasinski D."/>
            <person name="Kautmanova I."/>
            <person name="Kiss B."/>
            <person name="Kocsube S."/>
            <person name="Kotiranta H."/>
            <person name="LaButti K.M."/>
            <person name="Lechner B.E."/>
            <person name="Liimatainen K."/>
            <person name="Lipzen A."/>
            <person name="Lukacs Z."/>
            <person name="Mihaltcheva S."/>
            <person name="Morgado L.N."/>
            <person name="Niskanen T."/>
            <person name="Noordeloos M.E."/>
            <person name="Ohm R.A."/>
            <person name="Ortiz-Santana B."/>
            <person name="Ovrebo C."/>
            <person name="Racz N."/>
            <person name="Riley R."/>
            <person name="Savchenko A."/>
            <person name="Shiryaev A."/>
            <person name="Soop K."/>
            <person name="Spirin V."/>
            <person name="Szebenyi C."/>
            <person name="Tomsovsky M."/>
            <person name="Tulloss R.E."/>
            <person name="Uehling J."/>
            <person name="Grigoriev I.V."/>
            <person name="Vagvolgyi C."/>
            <person name="Papp T."/>
            <person name="Martin F.M."/>
            <person name="Miettinen O."/>
            <person name="Hibbett D.S."/>
            <person name="Nagy L.G."/>
        </authorList>
    </citation>
    <scope>NUCLEOTIDE SEQUENCE [LARGE SCALE GENOMIC DNA]</scope>
    <source>
        <strain evidence="21 22">CBS 166.37</strain>
    </source>
</reference>
<dbReference type="PROSITE" id="PS51190">
    <property type="entry name" value="FATC"/>
    <property type="match status" value="1"/>
</dbReference>
<dbReference type="GO" id="GO:0005524">
    <property type="term" value="F:ATP binding"/>
    <property type="evidence" value="ECO:0007669"/>
    <property type="project" value="UniProtKB-KW"/>
</dbReference>
<evidence type="ECO:0000259" key="18">
    <source>
        <dbReference type="PROSITE" id="PS50290"/>
    </source>
</evidence>
<dbReference type="GO" id="GO:0000781">
    <property type="term" value="C:chromosome, telomeric region"/>
    <property type="evidence" value="ECO:0007669"/>
    <property type="project" value="UniProtKB-SubCell"/>
</dbReference>
<keyword evidence="16" id="KW-0156">Chromatin regulator</keyword>
<dbReference type="Proteomes" id="UP000308652">
    <property type="component" value="Unassembled WGS sequence"/>
</dbReference>
<feature type="domain" description="FATC" evidence="20">
    <location>
        <begin position="2994"/>
        <end position="3026"/>
    </location>
</feature>
<evidence type="ECO:0000313" key="22">
    <source>
        <dbReference type="Proteomes" id="UP000308652"/>
    </source>
</evidence>
<feature type="region of interest" description="Disordered" evidence="17">
    <location>
        <begin position="180"/>
        <end position="244"/>
    </location>
</feature>
<dbReference type="InterPro" id="IPR021668">
    <property type="entry name" value="TAN"/>
</dbReference>
<organism evidence="21 22">
    <name type="scientific">Crucibulum laeve</name>
    <dbReference type="NCBI Taxonomy" id="68775"/>
    <lineage>
        <taxon>Eukaryota</taxon>
        <taxon>Fungi</taxon>
        <taxon>Dikarya</taxon>
        <taxon>Basidiomycota</taxon>
        <taxon>Agaricomycotina</taxon>
        <taxon>Agaricomycetes</taxon>
        <taxon>Agaricomycetidae</taxon>
        <taxon>Agaricales</taxon>
        <taxon>Agaricineae</taxon>
        <taxon>Nidulariaceae</taxon>
        <taxon>Crucibulum</taxon>
    </lineage>
</organism>
<evidence type="ECO:0000256" key="12">
    <source>
        <dbReference type="ARBA" id="ARBA00023242"/>
    </source>
</evidence>
<feature type="region of interest" description="Disordered" evidence="17">
    <location>
        <begin position="2553"/>
        <end position="2573"/>
    </location>
</feature>
<keyword evidence="12 16" id="KW-0539">Nucleus</keyword>
<evidence type="ECO:0000259" key="20">
    <source>
        <dbReference type="PROSITE" id="PS51190"/>
    </source>
</evidence>
<dbReference type="SUPFAM" id="SSF56112">
    <property type="entry name" value="Protein kinase-like (PK-like)"/>
    <property type="match status" value="1"/>
</dbReference>
<dbReference type="GO" id="GO:0005634">
    <property type="term" value="C:nucleus"/>
    <property type="evidence" value="ECO:0007669"/>
    <property type="project" value="UniProtKB-SubCell"/>
</dbReference>
<dbReference type="CDD" id="cd05171">
    <property type="entry name" value="PIKKc_ATM"/>
    <property type="match status" value="1"/>
</dbReference>
<comment type="similarity">
    <text evidence="2 16">Belongs to the PI3/PI4-kinase family. ATM subfamily.</text>
</comment>
<feature type="region of interest" description="Disordered" evidence="17">
    <location>
        <begin position="1712"/>
        <end position="1743"/>
    </location>
</feature>
<keyword evidence="8 16" id="KW-0547">Nucleotide-binding</keyword>
<evidence type="ECO:0000256" key="1">
    <source>
        <dbReference type="ARBA" id="ARBA00004123"/>
    </source>
</evidence>
<dbReference type="Pfam" id="PF02260">
    <property type="entry name" value="FATC"/>
    <property type="match status" value="1"/>
</dbReference>
<comment type="subcellular location">
    <subcellularLocation>
        <location evidence="16">Chromosome</location>
        <location evidence="16">Telomere</location>
    </subcellularLocation>
    <subcellularLocation>
        <location evidence="1 16">Nucleus</location>
    </subcellularLocation>
</comment>
<evidence type="ECO:0000256" key="5">
    <source>
        <dbReference type="ARBA" id="ARBA00014619"/>
    </source>
</evidence>
<feature type="domain" description="PI3K/PI4K catalytic" evidence="18">
    <location>
        <begin position="2669"/>
        <end position="2996"/>
    </location>
</feature>
<dbReference type="InterPro" id="IPR014009">
    <property type="entry name" value="PIK_FAT"/>
</dbReference>
<dbReference type="GO" id="GO:0106310">
    <property type="term" value="F:protein serine kinase activity"/>
    <property type="evidence" value="ECO:0007669"/>
    <property type="project" value="RHEA"/>
</dbReference>
<keyword evidence="7 16" id="KW-0808">Transferase</keyword>
<dbReference type="InterPro" id="IPR044107">
    <property type="entry name" value="PIKKc_ATM"/>
</dbReference>
<evidence type="ECO:0000256" key="7">
    <source>
        <dbReference type="ARBA" id="ARBA00022679"/>
    </source>
</evidence>
<proteinExistence type="inferred from homology"/>
<dbReference type="GO" id="GO:0035556">
    <property type="term" value="P:intracellular signal transduction"/>
    <property type="evidence" value="ECO:0007669"/>
    <property type="project" value="UniProtKB-ARBA"/>
</dbReference>
<dbReference type="EMBL" id="ML213598">
    <property type="protein sequence ID" value="TFK39785.1"/>
    <property type="molecule type" value="Genomic_DNA"/>
</dbReference>
<dbReference type="STRING" id="68775.A0A5C3M578"/>
<dbReference type="PANTHER" id="PTHR37079">
    <property type="entry name" value="SERINE/THREONINE-PROTEIN KINASE ATM"/>
    <property type="match status" value="1"/>
</dbReference>
<evidence type="ECO:0000259" key="19">
    <source>
        <dbReference type="PROSITE" id="PS51189"/>
    </source>
</evidence>
<feature type="domain" description="FAT" evidence="19">
    <location>
        <begin position="1947"/>
        <end position="2548"/>
    </location>
</feature>
<evidence type="ECO:0000256" key="2">
    <source>
        <dbReference type="ARBA" id="ARBA00010769"/>
    </source>
</evidence>
<keyword evidence="22" id="KW-1185">Reference proteome</keyword>
<evidence type="ECO:0000256" key="11">
    <source>
        <dbReference type="ARBA" id="ARBA00022840"/>
    </source>
</evidence>
<evidence type="ECO:0000256" key="6">
    <source>
        <dbReference type="ARBA" id="ARBA00022527"/>
    </source>
</evidence>
<dbReference type="InterPro" id="IPR018936">
    <property type="entry name" value="PI3/4_kinase_CS"/>
</dbReference>
<accession>A0A5C3M578</accession>
<dbReference type="InterPro" id="IPR000403">
    <property type="entry name" value="PI3/4_kinase_cat_dom"/>
</dbReference>
<dbReference type="InterPro" id="IPR003152">
    <property type="entry name" value="FATC_dom"/>
</dbReference>
<dbReference type="GO" id="GO:0006325">
    <property type="term" value="P:chromatin organization"/>
    <property type="evidence" value="ECO:0007669"/>
    <property type="project" value="UniProtKB-KW"/>
</dbReference>
<dbReference type="InterPro" id="IPR036940">
    <property type="entry name" value="PI3/4_kinase_cat_sf"/>
</dbReference>
<comment type="function">
    <text evidence="13 16">Serine/threonine protein kinase which activates checkpoint signaling upon genotoxic stresses such as ionizing radiation (IR), ultraviolet light (UV), or DNA replication stalling, thereby acting as a DNA damage sensor. Recognizes the substrate consensus sequence [ST]-Q. Phosphorylates histone H2A to form H2AS128ph (gamma-H2A) at sites of DNA damage, involved in the regulation of DNA damage response mechanism. Required for the control of telomere length and genome stability.</text>
</comment>
<dbReference type="Gene3D" id="3.30.1010.10">
    <property type="entry name" value="Phosphatidylinositol 3-kinase Catalytic Subunit, Chain A, domain 4"/>
    <property type="match status" value="1"/>
</dbReference>
<dbReference type="PROSITE" id="PS51189">
    <property type="entry name" value="FAT"/>
    <property type="match status" value="1"/>
</dbReference>
<feature type="compositionally biased region" description="Polar residues" evidence="17">
    <location>
        <begin position="2562"/>
        <end position="2573"/>
    </location>
</feature>
<sequence length="3026" mass="344440">MNSMNDICRNLKSDKVKQRQEGLTAILEFCDNQKAVLSYSMPDGEEEPELWIPVLQSLFTAVLSEKATYNKRTPKSTAPTAVAERRLAAAATVVRRVIEKIVARMDYKVAKVVFEHLTQTIINRTEILVPIAADYLKAMEYMLNYNPHMEHLRYEHWVTMVQIAFNIILNDPIKATFAEDDSTESNLGPTEVDSNIYMDDEGSRENDYDDDLPTVVSQPRKRGRREPSAQPAPSPKAHMRPRPGNQIAVSTEQNQCSSLLCILLCSPSTPLISPKDKDRHIPPAILRRLQRFLDSQLQYTSLLNNYLQMSVAVLGHLSLNYKTDVERFARGSWDGLVELWSSTKVTAMKENLVVVLHLLFPYVTIDNDIDSNLYPFDWSHGLRKLWKALNAEVGGRGMLSFDSLRLKVLDSNDPNTNEQSAFIAHTFRAGWNFDSGNTLAWVTLQLQADCAAKLFQLSESPGARTEKRMRMEDPIAAILSSIRTHNAENTRCYHLQVLLFFVDRHWSILHDALKGDVVNTLLQLMSIDDSTTQSWVFSNFAAITYAEALAISDSDDISSSINAATWDSIWTHAMRRVYVPAICRGACHAGHVLLRSSNMRDTKSRPLLPSHRVLSEIEALAKDIDVQGPIYPFDAVCMFLGHCLRIASQDVRLYRMQLEEKVLAWLLDSWKVTSLDRKKIPLYNVEDLLLLLESLCGLGKRSDMVSSMFLPESPIIDRMTENNRTEVIRDFLLQAKLPAFRSHRPSASTASSTVDNLSAPIGNHMELQNKTHLSPPRGRERKISSYLVKILDAIIAECDQSKPSVEMGRRSLDLAVIALAFETLLLVNGTTYNRQVLQTSTRVISIVADKLNGSDTWTEDEKSFVIMGLEPLVSSDTYLEDPHRWNAMLLPDTRSGIRAQILKEITAYNHDLTEERKGKRVKFLRMLWQNADIHDALTNTVQSLRNVLEDIIQFHKPQEMEQLKDKLSPATSRVLRLCITFLAMGPLLQSLSGEPTRDKRLTKLILHCASYDVEKFFVIASFFFEQARQNTLSLTTNHIEQFASIFEEMLLPYDLSRNDRLKLLVIQFLDSTIDTWCTPHVSTGELGDRIRNLCQFLAHTLRNKTNQSWIIRDTCARFLSRYLRHDPTERVWMIKDEDHDGATAESLLNNRPSVLLPYLGSDEDIRIRFRVAVDNARLFSEANISGRTPIAIYDSIRRGHTEFIDHYEKMITRILSLGNIMIVSSDVRRGPYWHLLETCLHPQGIIYSRHVEAILIGVAKRLGFPSLSVLCESYACQLAYSLRQGDYDLLRLPPHLLGYPDRKQCAEATFHPFTPTNVLSDGDEEFENHCRMIRKSTGDGLRECFGDIVGFQTVKWFDEFSSADSSDALEVLLKTRTFGGELFESCLTSSLDGIIIAILRTLSDQDTTPDSPIFTALESFSQSGGCSQTFFALTKYRNLDLFKSHTPNLPSFPVNSVLRGIIWLTKRLPNLFTKAITYHVLHQLMADVQRSPLVNEQLRLVNALTLWISFRYQDFEDASLLFTLARGATSFLAQPDLVRCAQSILEWIFLGYKKSNVTDTRIQNLLVRICSFAHDYSLRTLDHEDVQMGKDLLQWVDEQACSLLAVSKRLVLKAVPAWPHQPSAEISKLYANVSSDDLSRILNGNYITSNKFRLVRRLRDHAMLGNYDAAQFASADFWRLKECIPNMDHLQDDDIEAFATLLVLNHGSIDSFHSEPPSSNSPRDRHRRSFRKRLPAPANDDSSSARDCIIIALLNMLEGDNASHVYDAYCTLRLIMDILPPEDVQQSKWPAEYREEVDYLQKSPQQRKIRAVRDLQDLLTSDFYLESAKDFPRWITMLTTLLSDTLSLSDPVFAQLDSILHSDIEFAQEMLPVMVHTLLAAEIHHAQTGVGHRRLISQYFTSILSCEFAHVQCVRSIVDTVLHLRYFSPNISDALAYDKWLDINFILLARNAIFCGAYTTALLFLELASEYSHPVADVGPTEEILYDIYAHIDEPDGFYGIKTKDFHRFLTKRFHHEKQWEKAFRFHGATMEAGSTEMAEEEGLLKSFHSFGFDHLAMDTLQRNHADTAHASSMNYRLGWRTETWDLPDVGEYAPGVSLYRSLRAVYRERDTTVVNELVRRSLLQETARMKALGSEDITEIREVTRDLMCLTQVLQWRESSVQNWLESRKPDFSQRNKFVNIDEAFDFSDLENIMATRISLIRSVRFKEESKQIGSLRTPFACDLIDMEKASLLRLSQAAREANQIQIALNSVVRAKSLEAEPSFEVSQEFAKVLWIQKEEKLAVQFLQSLIHNKSTEMEIDGQDNETTKALLFAQLGTWMAEACLERPLDIWQKYFEPAISTLEKTTAGPAARNARVYHECALFAEKQYHAIMKSPDNIRWKVYIERKKQEIQQGKDELSKAPPGSNATAMLTNNVKKARKVLQQDEMLYKTHSDSRNKFLEQAADMYARCLHSSDDFDDDAAIRFCSLWFAHFDDDEVLKKTLPEALKSIPSRKLVFLAHQLTARLANSDSVQINMNQECLQELVLRMCREHPFHSLYQLFCLQPAERPIPSSAPRRQPGRQTALTPPAGQSTERALAAFNIFERLRQNEGDKRVRDVEELCIASLQWAKYQIKDDDRYKNKSGQSLKIPQGLKILKIKDLRVPVTTYHTPIDPTMKYVDCVWISGYETKFETAGGINLPKITVCLGSDGGKYKQLFKGEGSDDLRQDAVMEQVFELVNTVLRRDRETRRRALTVRVYKVIPLDPHAGLLEFVGNTNPLRTWLIRAHPKYRPKDMRPDKAQSFLGSFRGKTAQEQINAFRLVKKDLKPVMRHYFTEKHRTPISWFSMRLSYTRSVATTSIVGHILGLGDRHTSNILIDNVSGEVIHIDLGIAFDQGKLLGVPERVPFRMTADMVDGMGTTGTQGVFQRCAEETLRVMREGSDVIMTVLEVFKHDPLHSWTASELRVKHAQGVTPSIIPDTSRVVGVDISMSSGSAEEAADRALSSVSRKLDKSLSVEATVNELIAEATDEANLGTIFHGWGPHL</sequence>
<dbReference type="InterPro" id="IPR038980">
    <property type="entry name" value="ATM_plant"/>
</dbReference>
<dbReference type="EC" id="2.7.11.1" evidence="4 16"/>
<dbReference type="SMART" id="SM00146">
    <property type="entry name" value="PI3Kc"/>
    <property type="match status" value="1"/>
</dbReference>
<keyword evidence="16" id="KW-0779">Telomere</keyword>
<comment type="subunit">
    <text evidence="3">Associates with DNA double-strand breaks.</text>
</comment>
<dbReference type="PROSITE" id="PS00916">
    <property type="entry name" value="PI3_4_KINASE_2"/>
    <property type="match status" value="1"/>
</dbReference>
<keyword evidence="6 16" id="KW-0723">Serine/threonine-protein kinase</keyword>